<organism evidence="10 11">
    <name type="scientific">Candidatus Eubacterium avistercoris</name>
    <dbReference type="NCBI Taxonomy" id="2838567"/>
    <lineage>
        <taxon>Bacteria</taxon>
        <taxon>Bacillati</taxon>
        <taxon>Bacillota</taxon>
        <taxon>Clostridia</taxon>
        <taxon>Eubacteriales</taxon>
        <taxon>Eubacteriaceae</taxon>
        <taxon>Eubacterium</taxon>
    </lineage>
</organism>
<feature type="domain" description="POTRA" evidence="9">
    <location>
        <begin position="37"/>
        <end position="106"/>
    </location>
</feature>
<gene>
    <name evidence="10" type="ORF">IAA08_04375</name>
</gene>
<evidence type="ECO:0000259" key="9">
    <source>
        <dbReference type="PROSITE" id="PS51779"/>
    </source>
</evidence>
<evidence type="ECO:0000256" key="5">
    <source>
        <dbReference type="ARBA" id="ARBA00022989"/>
    </source>
</evidence>
<dbReference type="EMBL" id="DXCH01000124">
    <property type="protein sequence ID" value="HIZ07155.1"/>
    <property type="molecule type" value="Genomic_DNA"/>
</dbReference>
<dbReference type="InterPro" id="IPR050487">
    <property type="entry name" value="FtsQ_DivIB"/>
</dbReference>
<reference evidence="10" key="1">
    <citation type="journal article" date="2021" name="PeerJ">
        <title>Extensive microbial diversity within the chicken gut microbiome revealed by metagenomics and culture.</title>
        <authorList>
            <person name="Gilroy R."/>
            <person name="Ravi A."/>
            <person name="Getino M."/>
            <person name="Pursley I."/>
            <person name="Horton D.L."/>
            <person name="Alikhan N.F."/>
            <person name="Baker D."/>
            <person name="Gharbi K."/>
            <person name="Hall N."/>
            <person name="Watson M."/>
            <person name="Adriaenssens E.M."/>
            <person name="Foster-Nyarko E."/>
            <person name="Jarju S."/>
            <person name="Secka A."/>
            <person name="Antonio M."/>
            <person name="Oren A."/>
            <person name="Chaudhuri R.R."/>
            <person name="La Ragione R."/>
            <person name="Hildebrand F."/>
            <person name="Pallen M.J."/>
        </authorList>
    </citation>
    <scope>NUCLEOTIDE SEQUENCE</scope>
    <source>
        <strain evidence="10">CHK192-9172</strain>
    </source>
</reference>
<keyword evidence="2" id="KW-1003">Cell membrane</keyword>
<evidence type="ECO:0000256" key="2">
    <source>
        <dbReference type="ARBA" id="ARBA00022475"/>
    </source>
</evidence>
<evidence type="ECO:0000313" key="10">
    <source>
        <dbReference type="EMBL" id="HIZ07155.1"/>
    </source>
</evidence>
<name>A0A9D2D288_9FIRM</name>
<dbReference type="InterPro" id="IPR013685">
    <property type="entry name" value="POTRA_FtsQ_type"/>
</dbReference>
<evidence type="ECO:0000256" key="3">
    <source>
        <dbReference type="ARBA" id="ARBA00022618"/>
    </source>
</evidence>
<keyword evidence="6" id="KW-0472">Membrane</keyword>
<evidence type="ECO:0000256" key="4">
    <source>
        <dbReference type="ARBA" id="ARBA00022692"/>
    </source>
</evidence>
<keyword evidence="7" id="KW-0131">Cell cycle</keyword>
<comment type="caution">
    <text evidence="10">The sequence shown here is derived from an EMBL/GenBank/DDBJ whole genome shotgun (WGS) entry which is preliminary data.</text>
</comment>
<keyword evidence="5" id="KW-1133">Transmembrane helix</keyword>
<dbReference type="AlphaFoldDB" id="A0A9D2D288"/>
<evidence type="ECO:0000256" key="1">
    <source>
        <dbReference type="ARBA" id="ARBA00004370"/>
    </source>
</evidence>
<feature type="compositionally biased region" description="Basic and acidic residues" evidence="8">
    <location>
        <begin position="266"/>
        <end position="285"/>
    </location>
</feature>
<reference evidence="10" key="2">
    <citation type="submission" date="2021-04" db="EMBL/GenBank/DDBJ databases">
        <authorList>
            <person name="Gilroy R."/>
        </authorList>
    </citation>
    <scope>NUCLEOTIDE SEQUENCE</scope>
    <source>
        <strain evidence="10">CHK192-9172</strain>
    </source>
</reference>
<evidence type="ECO:0000256" key="7">
    <source>
        <dbReference type="ARBA" id="ARBA00023306"/>
    </source>
</evidence>
<dbReference type="Proteomes" id="UP000824024">
    <property type="component" value="Unassembled WGS sequence"/>
</dbReference>
<protein>
    <submittedName>
        <fullName evidence="10">FtsQ-type POTRA domain-containing protein</fullName>
    </submittedName>
</protein>
<dbReference type="InterPro" id="IPR034746">
    <property type="entry name" value="POTRA"/>
</dbReference>
<dbReference type="GO" id="GO:0005886">
    <property type="term" value="C:plasma membrane"/>
    <property type="evidence" value="ECO:0007669"/>
    <property type="project" value="TreeGrafter"/>
</dbReference>
<feature type="region of interest" description="Disordered" evidence="8">
    <location>
        <begin position="255"/>
        <end position="285"/>
    </location>
</feature>
<dbReference type="PANTHER" id="PTHR37820:SF1">
    <property type="entry name" value="CELL DIVISION PROTEIN FTSQ"/>
    <property type="match status" value="1"/>
</dbReference>
<sequence>MIKERRRKRRKRRRILKAVLIVLIVLGLAALIVFKVFTVRNVEITGNELYSDKKIRDWVLNDEYSWNSLYVFFKYKLKETKELPFVDSMEVSLKSPHTLEIHVYEKGVLGYVYVPSLGKNAYFDKDGFVVELSTDVIEGTTKISGLSVKTAKLYEKLPIENQSILRTLLNVTQLLDKYELEPEMIYVTENGQVLLSYGKIQVNVGENEYLNEKIIRLQKIMPQIEGMEGTLHLETWTETTTDIYFEKGQLTEIPNDVQSVPVTEDTSQKDQKSASGGDKKEASEE</sequence>
<dbReference type="PROSITE" id="PS51779">
    <property type="entry name" value="POTRA"/>
    <property type="match status" value="1"/>
</dbReference>
<comment type="subcellular location">
    <subcellularLocation>
        <location evidence="1">Membrane</location>
    </subcellularLocation>
</comment>
<dbReference type="PANTHER" id="PTHR37820">
    <property type="entry name" value="CELL DIVISION PROTEIN DIVIB"/>
    <property type="match status" value="1"/>
</dbReference>
<accession>A0A9D2D288</accession>
<dbReference type="GO" id="GO:0051301">
    <property type="term" value="P:cell division"/>
    <property type="evidence" value="ECO:0007669"/>
    <property type="project" value="UniProtKB-KW"/>
</dbReference>
<feature type="compositionally biased region" description="Polar residues" evidence="8">
    <location>
        <begin position="256"/>
        <end position="265"/>
    </location>
</feature>
<dbReference type="Pfam" id="PF08478">
    <property type="entry name" value="POTRA_1"/>
    <property type="match status" value="1"/>
</dbReference>
<evidence type="ECO:0000313" key="11">
    <source>
        <dbReference type="Proteomes" id="UP000824024"/>
    </source>
</evidence>
<keyword evidence="4" id="KW-0812">Transmembrane</keyword>
<keyword evidence="3" id="KW-0132">Cell division</keyword>
<evidence type="ECO:0000256" key="6">
    <source>
        <dbReference type="ARBA" id="ARBA00023136"/>
    </source>
</evidence>
<proteinExistence type="predicted"/>
<evidence type="ECO:0000256" key="8">
    <source>
        <dbReference type="SAM" id="MobiDB-lite"/>
    </source>
</evidence>